<dbReference type="PIRSF" id="PIRSF037618">
    <property type="entry name" value="RNA_Mtase_bacteria_prd"/>
    <property type="match status" value="1"/>
</dbReference>
<proteinExistence type="inferred from homology"/>
<dbReference type="EC" id="2.1.1.264" evidence="6"/>
<evidence type="ECO:0000256" key="7">
    <source>
        <dbReference type="PROSITE-ProRule" id="PRU00529"/>
    </source>
</evidence>
<comment type="catalytic activity">
    <reaction evidence="6">
        <text>guanosine(2445) in 23S rRNA + S-adenosyl-L-methionine = N(2)-methylguanosine(2445) in 23S rRNA + S-adenosyl-L-homocysteine + H(+)</text>
        <dbReference type="Rhea" id="RHEA:42740"/>
        <dbReference type="Rhea" id="RHEA-COMP:10215"/>
        <dbReference type="Rhea" id="RHEA-COMP:10216"/>
        <dbReference type="ChEBI" id="CHEBI:15378"/>
        <dbReference type="ChEBI" id="CHEBI:57856"/>
        <dbReference type="ChEBI" id="CHEBI:59789"/>
        <dbReference type="ChEBI" id="CHEBI:74269"/>
        <dbReference type="ChEBI" id="CHEBI:74481"/>
        <dbReference type="EC" id="2.1.1.173"/>
    </reaction>
</comment>
<evidence type="ECO:0000256" key="1">
    <source>
        <dbReference type="ARBA" id="ARBA00022490"/>
    </source>
</evidence>
<dbReference type="Pfam" id="PF22020">
    <property type="entry name" value="RlmL_1st"/>
    <property type="match status" value="1"/>
</dbReference>
<dbReference type="Pfam" id="PF10672">
    <property type="entry name" value="Methyltrans_SAM"/>
    <property type="match status" value="1"/>
</dbReference>
<dbReference type="InterPro" id="IPR054170">
    <property type="entry name" value="RlmL_1st"/>
</dbReference>
<evidence type="ECO:0000256" key="4">
    <source>
        <dbReference type="ARBA" id="ARBA00022679"/>
    </source>
</evidence>
<evidence type="ECO:0000256" key="5">
    <source>
        <dbReference type="ARBA" id="ARBA00022691"/>
    </source>
</evidence>
<sequence length="713" mass="80668">MNTILATTSRGLDELLKQEILNLCPDAEIKQSPGMLQFEGSKEDAYKLCLWSRLANRVIWILGTGKAGNAEELYKTAMDIDWQMHMESRHTLSVQFIGTNYEIKNTQYGAVRIKDAIVDQFVEEGLARPSVERKMPDFPVYARLQRDNVIIGLDMAGASLHQRSYRQETGDAPLKEHIACAMLMRSGWTENMDKPLADMMCGSGTIAIEAAFMARNIAPGIKREYWGFSKWLSHDAAYWDSLVNDAIANQIESKSEIFAADYNRRMIAIAKDNADYAGVFNDIKFSNQDATKSSPPVATPGYMVSNPPYGERLGELTALIPLFSEWGKRFKEAWKGWHVSLLSSNRDLLRVLKLRATKDYGMNNGKLECRLVNYVLSEENTVQFTEDASNHEFANRLKKNLKKMKGWINKVDTNCYRIYDADLPDYNVAIDRYGDWLVVQEYAPPKTVSEDKARKRLQEVLLYLPTVTGVSPKQIVLKVRSQQKGTKQYEKINQSGTMMEVYENGARLLVNLTDYLDTGLFLDHRNTRQKVMQLAKGKDVLNLFAYTGSVSVFAAKGGAKSVTTVDMSNTYLDWAKKNVALNKLNGPHAFVQADCTSWLSDHKGKYDLIFIDPPSFSNSKRMQSTWDVQRDHVTMLTNAKNCLNDGGTLIFSNNKRGFKLDEEALQALGFSIENITQETIPEDFSRRGNIHKCWILSLSRDAFSKEALSSEAL</sequence>
<organism evidence="9 10">
    <name type="scientific">Alteromonas stellipolaris</name>
    <dbReference type="NCBI Taxonomy" id="233316"/>
    <lineage>
        <taxon>Bacteria</taxon>
        <taxon>Pseudomonadati</taxon>
        <taxon>Pseudomonadota</taxon>
        <taxon>Gammaproteobacteria</taxon>
        <taxon>Alteromonadales</taxon>
        <taxon>Alteromonadaceae</taxon>
        <taxon>Alteromonas/Salinimonas group</taxon>
        <taxon>Alteromonas</taxon>
    </lineage>
</organism>
<dbReference type="PANTHER" id="PTHR47313">
    <property type="entry name" value="RIBOSOMAL RNA LARGE SUBUNIT METHYLTRANSFERASE K/L"/>
    <property type="match status" value="1"/>
</dbReference>
<dbReference type="RefSeq" id="WP_061997260.1">
    <property type="nucleotide sequence ID" value="NZ_JAUOQI010000001.1"/>
</dbReference>
<dbReference type="Gene3D" id="3.30.2130.30">
    <property type="match status" value="1"/>
</dbReference>
<keyword evidence="7" id="KW-0694">RNA-binding</keyword>
<dbReference type="GO" id="GO:0005737">
    <property type="term" value="C:cytoplasm"/>
    <property type="evidence" value="ECO:0007669"/>
    <property type="project" value="UniProtKB-SubCell"/>
</dbReference>
<dbReference type="Pfam" id="PF02926">
    <property type="entry name" value="THUMP"/>
    <property type="match status" value="1"/>
</dbReference>
<dbReference type="HAMAP" id="MF_01858">
    <property type="entry name" value="23SrRNA_methyltr_KL"/>
    <property type="match status" value="1"/>
</dbReference>
<dbReference type="InterPro" id="IPR029063">
    <property type="entry name" value="SAM-dependent_MTases_sf"/>
</dbReference>
<dbReference type="Pfam" id="PF01170">
    <property type="entry name" value="UPF0020"/>
    <property type="match status" value="1"/>
</dbReference>
<dbReference type="GO" id="GO:0003723">
    <property type="term" value="F:RNA binding"/>
    <property type="evidence" value="ECO:0007669"/>
    <property type="project" value="UniProtKB-UniRule"/>
</dbReference>
<dbReference type="Gene3D" id="3.40.50.150">
    <property type="entry name" value="Vaccinia Virus protein VP39"/>
    <property type="match status" value="2"/>
</dbReference>
<dbReference type="SMART" id="SM00981">
    <property type="entry name" value="THUMP"/>
    <property type="match status" value="1"/>
</dbReference>
<keyword evidence="5 6" id="KW-0949">S-adenosyl-L-methionine</keyword>
<gene>
    <name evidence="9" type="primary">rlmKL</name>
    <name evidence="6" type="synonym">rlmL</name>
    <name evidence="9" type="ORF">Q4527_01520</name>
</gene>
<dbReference type="Proteomes" id="UP001170717">
    <property type="component" value="Unassembled WGS sequence"/>
</dbReference>
<dbReference type="GO" id="GO:0070043">
    <property type="term" value="F:rRNA (guanine-N7-)-methyltransferase activity"/>
    <property type="evidence" value="ECO:0007669"/>
    <property type="project" value="UniProtKB-UniRule"/>
</dbReference>
<keyword evidence="1 6" id="KW-0963">Cytoplasm</keyword>
<dbReference type="InterPro" id="IPR004114">
    <property type="entry name" value="THUMP_dom"/>
</dbReference>
<comment type="caution">
    <text evidence="9">The sequence shown here is derived from an EMBL/GenBank/DDBJ whole genome shotgun (WGS) entry which is preliminary data.</text>
</comment>
<evidence type="ECO:0000313" key="10">
    <source>
        <dbReference type="Proteomes" id="UP001170717"/>
    </source>
</evidence>
<reference evidence="9" key="1">
    <citation type="submission" date="2023-07" db="EMBL/GenBank/DDBJ databases">
        <title>Genome content predicts the carbon catabolic preferences of heterotrophic bacteria.</title>
        <authorList>
            <person name="Gralka M."/>
        </authorList>
    </citation>
    <scope>NUCLEOTIDE SEQUENCE</scope>
    <source>
        <strain evidence="9">F2M12</strain>
    </source>
</reference>
<comment type="function">
    <text evidence="6">Specifically methylates the guanine in position 2445 (m2G2445) and the guanine in position 2069 (m7G2069) of 23S rRNA.</text>
</comment>
<dbReference type="PANTHER" id="PTHR47313:SF1">
    <property type="entry name" value="RIBOSOMAL RNA LARGE SUBUNIT METHYLTRANSFERASE K_L"/>
    <property type="match status" value="1"/>
</dbReference>
<dbReference type="NCBIfam" id="NF008748">
    <property type="entry name" value="PRK11783.1"/>
    <property type="match status" value="1"/>
</dbReference>
<keyword evidence="4 6" id="KW-0808">Transferase</keyword>
<comment type="similarity">
    <text evidence="6">Belongs to the methyltransferase superfamily. RlmKL family.</text>
</comment>
<feature type="domain" description="THUMP" evidence="8">
    <location>
        <begin position="44"/>
        <end position="155"/>
    </location>
</feature>
<dbReference type="PROSITE" id="PS51165">
    <property type="entry name" value="THUMP"/>
    <property type="match status" value="1"/>
</dbReference>
<keyword evidence="2 6" id="KW-0698">rRNA processing</keyword>
<accession>A0AAW7YXR4</accession>
<dbReference type="SUPFAM" id="SSF53335">
    <property type="entry name" value="S-adenosyl-L-methionine-dependent methyltransferases"/>
    <property type="match status" value="2"/>
</dbReference>
<dbReference type="Gene3D" id="3.30.750.80">
    <property type="entry name" value="RNA methyltransferase domain (HRMD) like"/>
    <property type="match status" value="1"/>
</dbReference>
<evidence type="ECO:0000313" key="9">
    <source>
        <dbReference type="EMBL" id="MDO6576044.1"/>
    </source>
</evidence>
<dbReference type="CDD" id="cd02440">
    <property type="entry name" value="AdoMet_MTases"/>
    <property type="match status" value="1"/>
</dbReference>
<dbReference type="InterPro" id="IPR017244">
    <property type="entry name" value="23SrRNA_methyltr_KL"/>
</dbReference>
<name>A0AAW7YXR4_9ALTE</name>
<dbReference type="InterPro" id="IPR000241">
    <property type="entry name" value="RlmKL-like_Mtase"/>
</dbReference>
<comment type="subcellular location">
    <subcellularLocation>
        <location evidence="6">Cytoplasm</location>
    </subcellularLocation>
</comment>
<dbReference type="EC" id="2.1.1.173" evidence="6"/>
<evidence type="ECO:0000256" key="2">
    <source>
        <dbReference type="ARBA" id="ARBA00022552"/>
    </source>
</evidence>
<dbReference type="CDD" id="cd11715">
    <property type="entry name" value="THUMP_AdoMetMT"/>
    <property type="match status" value="1"/>
</dbReference>
<dbReference type="EMBL" id="JAUOQI010000001">
    <property type="protein sequence ID" value="MDO6576044.1"/>
    <property type="molecule type" value="Genomic_DNA"/>
</dbReference>
<dbReference type="GO" id="GO:0052915">
    <property type="term" value="F:23S rRNA (guanine(2445)-N(2))-methyltransferase activity"/>
    <property type="evidence" value="ECO:0007669"/>
    <property type="project" value="UniProtKB-UniRule"/>
</dbReference>
<evidence type="ECO:0000259" key="8">
    <source>
        <dbReference type="PROSITE" id="PS51165"/>
    </source>
</evidence>
<protein>
    <recommendedName>
        <fullName evidence="6">Ribosomal RNA large subunit methyltransferase K/L</fullName>
    </recommendedName>
    <domain>
        <recommendedName>
            <fullName evidence="6">23S rRNA m2G2445 methyltransferase</fullName>
            <ecNumber evidence="6">2.1.1.173</ecNumber>
        </recommendedName>
        <alternativeName>
            <fullName evidence="6">rRNA (guanine-N(2)-)-methyltransferase RlmL</fullName>
        </alternativeName>
    </domain>
    <domain>
        <recommendedName>
            <fullName evidence="6">23S rRNA m7G2069 methyltransferase</fullName>
            <ecNumber evidence="6">2.1.1.264</ecNumber>
        </recommendedName>
        <alternativeName>
            <fullName evidence="6">rRNA (guanine-N(7)-)-methyltransferase RlmK</fullName>
        </alternativeName>
    </domain>
</protein>
<keyword evidence="3 6" id="KW-0489">Methyltransferase</keyword>
<dbReference type="InterPro" id="IPR019614">
    <property type="entry name" value="SAM-dep_methyl-trfase"/>
</dbReference>
<evidence type="ECO:0000256" key="3">
    <source>
        <dbReference type="ARBA" id="ARBA00022603"/>
    </source>
</evidence>
<dbReference type="AlphaFoldDB" id="A0AAW7YXR4"/>
<evidence type="ECO:0000256" key="6">
    <source>
        <dbReference type="HAMAP-Rule" id="MF_01858"/>
    </source>
</evidence>
<comment type="catalytic activity">
    <reaction evidence="6">
        <text>guanosine(2069) in 23S rRNA + S-adenosyl-L-methionine = N(2)-methylguanosine(2069) in 23S rRNA + S-adenosyl-L-homocysteine + H(+)</text>
        <dbReference type="Rhea" id="RHEA:43772"/>
        <dbReference type="Rhea" id="RHEA-COMP:10688"/>
        <dbReference type="Rhea" id="RHEA-COMP:10689"/>
        <dbReference type="ChEBI" id="CHEBI:15378"/>
        <dbReference type="ChEBI" id="CHEBI:57856"/>
        <dbReference type="ChEBI" id="CHEBI:59789"/>
        <dbReference type="ChEBI" id="CHEBI:74269"/>
        <dbReference type="ChEBI" id="CHEBI:74481"/>
        <dbReference type="EC" id="2.1.1.264"/>
    </reaction>
</comment>